<name>A0A5R8XXQ6_9BACT</name>
<evidence type="ECO:0000256" key="1">
    <source>
        <dbReference type="SAM" id="SignalP"/>
    </source>
</evidence>
<evidence type="ECO:0000313" key="3">
    <source>
        <dbReference type="Proteomes" id="UP000308901"/>
    </source>
</evidence>
<protein>
    <recommendedName>
        <fullName evidence="4">Lipoprotein</fullName>
    </recommendedName>
</protein>
<keyword evidence="3" id="KW-1185">Reference proteome</keyword>
<reference evidence="2 3" key="1">
    <citation type="submission" date="2019-05" db="EMBL/GenBank/DDBJ databases">
        <title>Arcobacter sp. nov., isolated from sea sediment.</title>
        <authorList>
            <person name="Kim W."/>
        </authorList>
    </citation>
    <scope>NUCLEOTIDE SEQUENCE [LARGE SCALE GENOMIC DNA]</scope>
    <source>
        <strain evidence="2 3">CAU 1517</strain>
    </source>
</reference>
<dbReference type="RefSeq" id="WP_138153434.1">
    <property type="nucleotide sequence ID" value="NZ_VANU01000006.1"/>
</dbReference>
<accession>A0A5R8XXQ6</accession>
<sequence length="255" mass="28786">MNFNYLKVGTLALSVILFTGCASSLTTKIDTPISQITADKSKSYITFARPQTLGAALSNTVIEFDPSTKETKLVGTLGSYDRIIYETTPGTHFFYMSGGENDDMIKVSTDNSKMYYVATQVQFGLVAGRFYFKPIKSSTFKSLTLLKDSECTDEIIEKYGFEKHEGQVDTFEQYKSNSLNVIITCNGGKVSNINNLNASLDEIEESDIIKPNEKAYIQYKKNLKDYTSEINEDFDEWLKEDSKETEIKKEDGFFL</sequence>
<dbReference type="OrthoDB" id="5951953at2"/>
<dbReference type="EMBL" id="VANU01000006">
    <property type="protein sequence ID" value="TLP36204.1"/>
    <property type="molecule type" value="Genomic_DNA"/>
</dbReference>
<evidence type="ECO:0000313" key="2">
    <source>
        <dbReference type="EMBL" id="TLP36204.1"/>
    </source>
</evidence>
<feature type="signal peptide" evidence="1">
    <location>
        <begin position="1"/>
        <end position="24"/>
    </location>
</feature>
<keyword evidence="1" id="KW-0732">Signal</keyword>
<feature type="chain" id="PRO_5024382971" description="Lipoprotein" evidence="1">
    <location>
        <begin position="25"/>
        <end position="255"/>
    </location>
</feature>
<evidence type="ECO:0008006" key="4">
    <source>
        <dbReference type="Google" id="ProtNLM"/>
    </source>
</evidence>
<gene>
    <name evidence="2" type="ORF">FDK22_13115</name>
</gene>
<organism evidence="2 3">
    <name type="scientific">Arcobacter arenosus</name>
    <dbReference type="NCBI Taxonomy" id="2576037"/>
    <lineage>
        <taxon>Bacteria</taxon>
        <taxon>Pseudomonadati</taxon>
        <taxon>Campylobacterota</taxon>
        <taxon>Epsilonproteobacteria</taxon>
        <taxon>Campylobacterales</taxon>
        <taxon>Arcobacteraceae</taxon>
        <taxon>Arcobacter</taxon>
    </lineage>
</organism>
<dbReference type="AlphaFoldDB" id="A0A5R8XXQ6"/>
<dbReference type="Proteomes" id="UP000308901">
    <property type="component" value="Unassembled WGS sequence"/>
</dbReference>
<dbReference type="PROSITE" id="PS51257">
    <property type="entry name" value="PROKAR_LIPOPROTEIN"/>
    <property type="match status" value="1"/>
</dbReference>
<proteinExistence type="predicted"/>
<comment type="caution">
    <text evidence="2">The sequence shown here is derived from an EMBL/GenBank/DDBJ whole genome shotgun (WGS) entry which is preliminary data.</text>
</comment>